<name>A0AC60PJM3_IXOPE</name>
<organism evidence="1 2">
    <name type="scientific">Ixodes persulcatus</name>
    <name type="common">Taiga tick</name>
    <dbReference type="NCBI Taxonomy" id="34615"/>
    <lineage>
        <taxon>Eukaryota</taxon>
        <taxon>Metazoa</taxon>
        <taxon>Ecdysozoa</taxon>
        <taxon>Arthropoda</taxon>
        <taxon>Chelicerata</taxon>
        <taxon>Arachnida</taxon>
        <taxon>Acari</taxon>
        <taxon>Parasitiformes</taxon>
        <taxon>Ixodida</taxon>
        <taxon>Ixodoidea</taxon>
        <taxon>Ixodidae</taxon>
        <taxon>Ixodinae</taxon>
        <taxon>Ixodes</taxon>
    </lineage>
</organism>
<sequence>MAFNTKPDIKEYFSRERISQQPTRGSKVRNIVNYIDTKFREPFKPGPKICVDESTVCFKGKVSFKCYNPQKPTKWGLRVYVLANCRTGYVSAFEPYYGRTTTESLCRPDLPFTCRIVLPLLDKAQCTSLGSGYHLYTDRFYTFSQLAEELLSQDVLLTGTVMTNRKHMPLQLKKIKKGNVAAYRKGYSCMALAWQGKRQVTMPSSAHNPSTKPVTRTQVHGQAVTLGQPVVICECTEKMGAVDRAVHSCASYAFCRKSLKWWRKLSWISEVAIVNSFLLMHM</sequence>
<accession>A0AC60PJM3</accession>
<evidence type="ECO:0000313" key="1">
    <source>
        <dbReference type="EMBL" id="KAG0420628.1"/>
    </source>
</evidence>
<gene>
    <name evidence="1" type="ORF">HPB47_003408</name>
</gene>
<keyword evidence="2" id="KW-1185">Reference proteome</keyword>
<protein>
    <submittedName>
        <fullName evidence="1">Uncharacterized protein</fullName>
    </submittedName>
</protein>
<comment type="caution">
    <text evidence="1">The sequence shown here is derived from an EMBL/GenBank/DDBJ whole genome shotgun (WGS) entry which is preliminary data.</text>
</comment>
<evidence type="ECO:0000313" key="2">
    <source>
        <dbReference type="Proteomes" id="UP000805193"/>
    </source>
</evidence>
<reference evidence="1 2" key="1">
    <citation type="journal article" date="2020" name="Cell">
        <title>Large-Scale Comparative Analyses of Tick Genomes Elucidate Their Genetic Diversity and Vector Capacities.</title>
        <authorList>
            <consortium name="Tick Genome and Microbiome Consortium (TIGMIC)"/>
            <person name="Jia N."/>
            <person name="Wang J."/>
            <person name="Shi W."/>
            <person name="Du L."/>
            <person name="Sun Y."/>
            <person name="Zhan W."/>
            <person name="Jiang J.F."/>
            <person name="Wang Q."/>
            <person name="Zhang B."/>
            <person name="Ji P."/>
            <person name="Bell-Sakyi L."/>
            <person name="Cui X.M."/>
            <person name="Yuan T.T."/>
            <person name="Jiang B.G."/>
            <person name="Yang W.F."/>
            <person name="Lam T.T."/>
            <person name="Chang Q.C."/>
            <person name="Ding S.J."/>
            <person name="Wang X.J."/>
            <person name="Zhu J.G."/>
            <person name="Ruan X.D."/>
            <person name="Zhao L."/>
            <person name="Wei J.T."/>
            <person name="Ye R.Z."/>
            <person name="Que T.C."/>
            <person name="Du C.H."/>
            <person name="Zhou Y.H."/>
            <person name="Cheng J.X."/>
            <person name="Dai P.F."/>
            <person name="Guo W.B."/>
            <person name="Han X.H."/>
            <person name="Huang E.J."/>
            <person name="Li L.F."/>
            <person name="Wei W."/>
            <person name="Gao Y.C."/>
            <person name="Liu J.Z."/>
            <person name="Shao H.Z."/>
            <person name="Wang X."/>
            <person name="Wang C.C."/>
            <person name="Yang T.C."/>
            <person name="Huo Q.B."/>
            <person name="Li W."/>
            <person name="Chen H.Y."/>
            <person name="Chen S.E."/>
            <person name="Zhou L.G."/>
            <person name="Ni X.B."/>
            <person name="Tian J.H."/>
            <person name="Sheng Y."/>
            <person name="Liu T."/>
            <person name="Pan Y.S."/>
            <person name="Xia L.Y."/>
            <person name="Li J."/>
            <person name="Zhao F."/>
            <person name="Cao W.C."/>
        </authorList>
    </citation>
    <scope>NUCLEOTIDE SEQUENCE [LARGE SCALE GENOMIC DNA]</scope>
    <source>
        <strain evidence="1">Iper-2018</strain>
    </source>
</reference>
<proteinExistence type="predicted"/>
<dbReference type="Proteomes" id="UP000805193">
    <property type="component" value="Unassembled WGS sequence"/>
</dbReference>
<dbReference type="EMBL" id="JABSTQ010010490">
    <property type="protein sequence ID" value="KAG0420628.1"/>
    <property type="molecule type" value="Genomic_DNA"/>
</dbReference>